<dbReference type="Proteomes" id="UP000314986">
    <property type="component" value="Unassembled WGS sequence"/>
</dbReference>
<dbReference type="AlphaFoldDB" id="V9KZE2"/>
<name>V9KZE2_CALMI</name>
<evidence type="ECO:0000313" key="3">
    <source>
        <dbReference type="Ensembl" id="ENSCMIP00000000554.1"/>
    </source>
</evidence>
<gene>
    <name evidence="3" type="primary">cunh4orf33</name>
</gene>
<dbReference type="GeneID" id="103181310"/>
<evidence type="ECO:0000256" key="1">
    <source>
        <dbReference type="ARBA" id="ARBA00038085"/>
    </source>
</evidence>
<dbReference type="OMA" id="EALIPWS"/>
<dbReference type="EMBL" id="JW871657">
    <property type="protein sequence ID" value="AFP04175.1"/>
    <property type="molecule type" value="mRNA"/>
</dbReference>
<dbReference type="RefSeq" id="XP_042194868.1">
    <property type="nucleotide sequence ID" value="XM_042338934.1"/>
</dbReference>
<protein>
    <submittedName>
        <fullName evidence="3">Chromosome 4 open reading frame 33</fullName>
    </submittedName>
</protein>
<organism evidence="2">
    <name type="scientific">Callorhinchus milii</name>
    <name type="common">Ghost shark</name>
    <dbReference type="NCBI Taxonomy" id="7868"/>
    <lineage>
        <taxon>Eukaryota</taxon>
        <taxon>Metazoa</taxon>
        <taxon>Chordata</taxon>
        <taxon>Craniata</taxon>
        <taxon>Vertebrata</taxon>
        <taxon>Chondrichthyes</taxon>
        <taxon>Holocephali</taxon>
        <taxon>Chimaeriformes</taxon>
        <taxon>Callorhinchidae</taxon>
        <taxon>Callorhinchus</taxon>
    </lineage>
</organism>
<evidence type="ECO:0000313" key="2">
    <source>
        <dbReference type="EMBL" id="AFP04175.1"/>
    </source>
</evidence>
<reference evidence="4" key="1">
    <citation type="journal article" date="2006" name="Science">
        <title>Ancient noncoding elements conserved in the human genome.</title>
        <authorList>
            <person name="Venkatesh B."/>
            <person name="Kirkness E.F."/>
            <person name="Loh Y.H."/>
            <person name="Halpern A.L."/>
            <person name="Lee A.P."/>
            <person name="Johnson J."/>
            <person name="Dandona N."/>
            <person name="Viswanathan L.D."/>
            <person name="Tay A."/>
            <person name="Venter J.C."/>
            <person name="Strausberg R.L."/>
            <person name="Brenner S."/>
        </authorList>
    </citation>
    <scope>NUCLEOTIDE SEQUENCE [LARGE SCALE GENOMIC DNA]</scope>
</reference>
<reference evidence="4" key="2">
    <citation type="journal article" date="2007" name="PLoS Biol.">
        <title>Survey sequencing and comparative analysis of the elephant shark (Callorhinchus milii) genome.</title>
        <authorList>
            <person name="Venkatesh B."/>
            <person name="Kirkness E.F."/>
            <person name="Loh Y.H."/>
            <person name="Halpern A.L."/>
            <person name="Lee A.P."/>
            <person name="Johnson J."/>
            <person name="Dandona N."/>
            <person name="Viswanathan L.D."/>
            <person name="Tay A."/>
            <person name="Venter J.C."/>
            <person name="Strausberg R.L."/>
            <person name="Brenner S."/>
        </authorList>
    </citation>
    <scope>NUCLEOTIDE SEQUENCE [LARGE SCALE GENOMIC DNA]</scope>
</reference>
<proteinExistence type="evidence at transcript level"/>
<comment type="similarity">
    <text evidence="1">Belongs to the UPF0462 family.</text>
</comment>
<sequence>MMEFKITNTWDSSPVCHEGISLSLKPGDEGILFEVNGPFFNDPLAPPGEKGKPFNQLWDYEVAEAFFLNSISNQYLEVELCPHGQHLVLLLSGRRKVWQHELSLTYESSTNGQKWEGRALIPWSYFPPAVNNFNAYAIHGSGAARVYEALYPVPKHEVMEGQEPDFHRLEYFKDFNLKSTMKEDWEQPNSDLWESASGIRS</sequence>
<reference evidence="3" key="4">
    <citation type="submission" date="2025-05" db="UniProtKB">
        <authorList>
            <consortium name="Ensembl"/>
        </authorList>
    </citation>
    <scope>IDENTIFICATION</scope>
</reference>
<evidence type="ECO:0000313" key="4">
    <source>
        <dbReference type="Proteomes" id="UP000314986"/>
    </source>
</evidence>
<dbReference type="STRING" id="7868.ENSCMIP00000000554"/>
<reference evidence="2 4" key="3">
    <citation type="journal article" date="2014" name="Nature">
        <title>Elephant shark genome provides unique insights into gnathostome evolution.</title>
        <authorList>
            <consortium name="International Elephant Shark Genome Sequencing Consortium"/>
            <person name="Venkatesh B."/>
            <person name="Lee A.P."/>
            <person name="Ravi V."/>
            <person name="Maurya A.K."/>
            <person name="Lian M.M."/>
            <person name="Swann J.B."/>
            <person name="Ohta Y."/>
            <person name="Flajnik M.F."/>
            <person name="Sutoh Y."/>
            <person name="Kasahara M."/>
            <person name="Hoon S."/>
            <person name="Gangu V."/>
            <person name="Roy S.W."/>
            <person name="Irimia M."/>
            <person name="Korzh V."/>
            <person name="Kondrychyn I."/>
            <person name="Lim Z.W."/>
            <person name="Tay B.H."/>
            <person name="Tohari S."/>
            <person name="Kong K.W."/>
            <person name="Ho S."/>
            <person name="Lorente-Galdos B."/>
            <person name="Quilez J."/>
            <person name="Marques-Bonet T."/>
            <person name="Raney B.J."/>
            <person name="Ingham P.W."/>
            <person name="Tay A."/>
            <person name="Hillier L.W."/>
            <person name="Minx P."/>
            <person name="Boehm T."/>
            <person name="Wilson R.K."/>
            <person name="Brenner S."/>
            <person name="Warren W.C."/>
        </authorList>
    </citation>
    <scope>NUCLEOTIDE SEQUENCE</scope>
    <source>
        <tissue evidence="2">Heart</tissue>
    </source>
</reference>
<dbReference type="Ensembl" id="ENSCMIT00000000599.1">
    <property type="protein sequence ID" value="ENSCMIP00000000554.1"/>
    <property type="gene ID" value="ENSCMIG00000000401.1"/>
</dbReference>
<dbReference type="OrthoDB" id="10056816at2759"/>
<accession>V9KZE2</accession>
<dbReference type="PANTHER" id="PTHR31475">
    <property type="entry name" value="UPF0462 PROTEIN"/>
    <property type="match status" value="1"/>
</dbReference>
<keyword evidence="4" id="KW-1185">Reference proteome</keyword>
<dbReference type="GeneTree" id="ENSGT00390000006284"/>
<dbReference type="Gene3D" id="2.60.40.1190">
    <property type="match status" value="1"/>
</dbReference>
<dbReference type="PANTHER" id="PTHR31475:SF3">
    <property type="entry name" value="UPF0462 PROTEIN C4ORF33"/>
    <property type="match status" value="1"/>
</dbReference>